<proteinExistence type="predicted"/>
<dbReference type="OrthoDB" id="4327540at2759"/>
<gene>
    <name evidence="3" type="ORF">MARPO_0060s0099</name>
</gene>
<dbReference type="EMBL" id="KZ772732">
    <property type="protein sequence ID" value="PTQ37028.1"/>
    <property type="molecule type" value="Genomic_DNA"/>
</dbReference>
<feature type="compositionally biased region" description="Polar residues" evidence="1">
    <location>
        <begin position="434"/>
        <end position="443"/>
    </location>
</feature>
<dbReference type="Pfam" id="PF10551">
    <property type="entry name" value="MULE"/>
    <property type="match status" value="1"/>
</dbReference>
<feature type="domain" description="MULE transposase" evidence="2">
    <location>
        <begin position="165"/>
        <end position="261"/>
    </location>
</feature>
<protein>
    <recommendedName>
        <fullName evidence="2">MULE transposase domain-containing protein</fullName>
    </recommendedName>
</protein>
<dbReference type="Proteomes" id="UP000244005">
    <property type="component" value="Unassembled WGS sequence"/>
</dbReference>
<evidence type="ECO:0000313" key="3">
    <source>
        <dbReference type="EMBL" id="PTQ37028.1"/>
    </source>
</evidence>
<organism evidence="3 4">
    <name type="scientific">Marchantia polymorpha</name>
    <name type="common">Common liverwort</name>
    <name type="synonym">Marchantia aquatica</name>
    <dbReference type="NCBI Taxonomy" id="3197"/>
    <lineage>
        <taxon>Eukaryota</taxon>
        <taxon>Viridiplantae</taxon>
        <taxon>Streptophyta</taxon>
        <taxon>Embryophyta</taxon>
        <taxon>Marchantiophyta</taxon>
        <taxon>Marchantiopsida</taxon>
        <taxon>Marchantiidae</taxon>
        <taxon>Marchantiales</taxon>
        <taxon>Marchantiaceae</taxon>
        <taxon>Marchantia</taxon>
    </lineage>
</organism>
<name>A0A2R6WT41_MARPO</name>
<keyword evidence="4" id="KW-1185">Reference proteome</keyword>
<evidence type="ECO:0000313" key="4">
    <source>
        <dbReference type="Proteomes" id="UP000244005"/>
    </source>
</evidence>
<feature type="region of interest" description="Disordered" evidence="1">
    <location>
        <begin position="421"/>
        <end position="483"/>
    </location>
</feature>
<accession>A0A2R6WT41</accession>
<evidence type="ECO:0000256" key="1">
    <source>
        <dbReference type="SAM" id="MobiDB-lite"/>
    </source>
</evidence>
<evidence type="ECO:0000259" key="2">
    <source>
        <dbReference type="Pfam" id="PF10551"/>
    </source>
</evidence>
<dbReference type="PANTHER" id="PTHR47718">
    <property type="entry name" value="OS01G0519700 PROTEIN"/>
    <property type="match status" value="1"/>
</dbReference>
<sequence length="483" mass="54036">MVTSKQWFSTVLVEHKSHGHGHIQRQKQNNNNANACVAAAEHDEHNHAPFADPSVHPQGRAPTRAQRQEFIRLASDGLRPTRIVSTMRRQTVSVTPRDVYNLIQPERNRNLAGRSPLQALLDNLEGNEADAPYFTQFDDQQRLTHLFIVSPSAKEVCSKFSAGKIWLIDSTYKTNRFGLPLMHVEGVTATSQTFTFAYCFMATETEEDYLWAVQLVARVLEQFGVIPSTFVTDRELVLMNSLDNVFPDADFLLCRWHISKNIIAKHRLSLEAFQELLKFVACFLRGKLHFGHTITLRVESAHSALKKWISVSTGDLLRVDSACHLAFMGKISVAGLKSAFRQFKLNLKNSGDACQGLFSSNLGHPCKHWFRVRSAAQPAAMPLSAKDFDYNNASIYHQRVILDHIATLPTANVLNPAVLRGRGRPAGSLGRPQRATSTSTHMDPSQFEVVEASVKPQRKCGRCRQSGHNARRCQQPPAPPASL</sequence>
<dbReference type="PANTHER" id="PTHR47718:SF3">
    <property type="entry name" value="PROTEIN FAR1-RELATED SEQUENCE 5-LIKE"/>
    <property type="match status" value="1"/>
</dbReference>
<dbReference type="InterPro" id="IPR018289">
    <property type="entry name" value="MULE_transposase_dom"/>
</dbReference>
<dbReference type="AlphaFoldDB" id="A0A2R6WT41"/>
<reference evidence="4" key="1">
    <citation type="journal article" date="2017" name="Cell">
        <title>Insights into land plant evolution garnered from the Marchantia polymorpha genome.</title>
        <authorList>
            <person name="Bowman J.L."/>
            <person name="Kohchi T."/>
            <person name="Yamato K.T."/>
            <person name="Jenkins J."/>
            <person name="Shu S."/>
            <person name="Ishizaki K."/>
            <person name="Yamaoka S."/>
            <person name="Nishihama R."/>
            <person name="Nakamura Y."/>
            <person name="Berger F."/>
            <person name="Adam C."/>
            <person name="Aki S.S."/>
            <person name="Althoff F."/>
            <person name="Araki T."/>
            <person name="Arteaga-Vazquez M.A."/>
            <person name="Balasubrmanian S."/>
            <person name="Barry K."/>
            <person name="Bauer D."/>
            <person name="Boehm C.R."/>
            <person name="Briginshaw L."/>
            <person name="Caballero-Perez J."/>
            <person name="Catarino B."/>
            <person name="Chen F."/>
            <person name="Chiyoda S."/>
            <person name="Chovatia M."/>
            <person name="Davies K.M."/>
            <person name="Delmans M."/>
            <person name="Demura T."/>
            <person name="Dierschke T."/>
            <person name="Dolan L."/>
            <person name="Dorantes-Acosta A.E."/>
            <person name="Eklund D.M."/>
            <person name="Florent S.N."/>
            <person name="Flores-Sandoval E."/>
            <person name="Fujiyama A."/>
            <person name="Fukuzawa H."/>
            <person name="Galik B."/>
            <person name="Grimanelli D."/>
            <person name="Grimwood J."/>
            <person name="Grossniklaus U."/>
            <person name="Hamada T."/>
            <person name="Haseloff J."/>
            <person name="Hetherington A.J."/>
            <person name="Higo A."/>
            <person name="Hirakawa Y."/>
            <person name="Hundley H.N."/>
            <person name="Ikeda Y."/>
            <person name="Inoue K."/>
            <person name="Inoue S.I."/>
            <person name="Ishida S."/>
            <person name="Jia Q."/>
            <person name="Kakita M."/>
            <person name="Kanazawa T."/>
            <person name="Kawai Y."/>
            <person name="Kawashima T."/>
            <person name="Kennedy M."/>
            <person name="Kinose K."/>
            <person name="Kinoshita T."/>
            <person name="Kohara Y."/>
            <person name="Koide E."/>
            <person name="Komatsu K."/>
            <person name="Kopischke S."/>
            <person name="Kubo M."/>
            <person name="Kyozuka J."/>
            <person name="Lagercrantz U."/>
            <person name="Lin S.S."/>
            <person name="Lindquist E."/>
            <person name="Lipzen A.M."/>
            <person name="Lu C.W."/>
            <person name="De Luna E."/>
            <person name="Martienssen R.A."/>
            <person name="Minamino N."/>
            <person name="Mizutani M."/>
            <person name="Mizutani M."/>
            <person name="Mochizuki N."/>
            <person name="Monte I."/>
            <person name="Mosher R."/>
            <person name="Nagasaki H."/>
            <person name="Nakagami H."/>
            <person name="Naramoto S."/>
            <person name="Nishitani K."/>
            <person name="Ohtani M."/>
            <person name="Okamoto T."/>
            <person name="Okumura M."/>
            <person name="Phillips J."/>
            <person name="Pollak B."/>
            <person name="Reinders A."/>
            <person name="Rovekamp M."/>
            <person name="Sano R."/>
            <person name="Sawa S."/>
            <person name="Schmid M.W."/>
            <person name="Shirakawa M."/>
            <person name="Solano R."/>
            <person name="Spunde A."/>
            <person name="Suetsugu N."/>
            <person name="Sugano S."/>
            <person name="Sugiyama A."/>
            <person name="Sun R."/>
            <person name="Suzuki Y."/>
            <person name="Takenaka M."/>
            <person name="Takezawa D."/>
            <person name="Tomogane H."/>
            <person name="Tsuzuki M."/>
            <person name="Ueda T."/>
            <person name="Umeda M."/>
            <person name="Ward J.M."/>
            <person name="Watanabe Y."/>
            <person name="Yazaki K."/>
            <person name="Yokoyama R."/>
            <person name="Yoshitake Y."/>
            <person name="Yotsui I."/>
            <person name="Zachgo S."/>
            <person name="Schmutz J."/>
        </authorList>
    </citation>
    <scope>NUCLEOTIDE SEQUENCE [LARGE SCALE GENOMIC DNA]</scope>
    <source>
        <strain evidence="4">Tak-1</strain>
    </source>
</reference>